<dbReference type="PANTHER" id="PTHR43019">
    <property type="entry name" value="SERINE ENDOPROTEASE DEGS"/>
    <property type="match status" value="1"/>
</dbReference>
<dbReference type="Gene3D" id="2.40.10.120">
    <property type="match status" value="2"/>
</dbReference>
<organism evidence="2 3">
    <name type="scientific">Rubritalea tangerina</name>
    <dbReference type="NCBI Taxonomy" id="430798"/>
    <lineage>
        <taxon>Bacteria</taxon>
        <taxon>Pseudomonadati</taxon>
        <taxon>Verrucomicrobiota</taxon>
        <taxon>Verrucomicrobiia</taxon>
        <taxon>Verrucomicrobiales</taxon>
        <taxon>Rubritaleaceae</taxon>
        <taxon>Rubritalea</taxon>
    </lineage>
</organism>
<dbReference type="Proteomes" id="UP001597389">
    <property type="component" value="Unassembled WGS sequence"/>
</dbReference>
<name>A0ABW4ZDQ0_9BACT</name>
<evidence type="ECO:0000256" key="1">
    <source>
        <dbReference type="SAM" id="SignalP"/>
    </source>
</evidence>
<comment type="caution">
    <text evidence="2">The sequence shown here is derived from an EMBL/GenBank/DDBJ whole genome shotgun (WGS) entry which is preliminary data.</text>
</comment>
<dbReference type="PANTHER" id="PTHR43019:SF23">
    <property type="entry name" value="PROTEASE DO-LIKE 5, CHLOROPLASTIC"/>
    <property type="match status" value="1"/>
</dbReference>
<dbReference type="EMBL" id="JBHUJB010000061">
    <property type="protein sequence ID" value="MFD2159996.1"/>
    <property type="molecule type" value="Genomic_DNA"/>
</dbReference>
<keyword evidence="2" id="KW-0378">Hydrolase</keyword>
<protein>
    <submittedName>
        <fullName evidence="2">Serine protease</fullName>
    </submittedName>
</protein>
<feature type="signal peptide" evidence="1">
    <location>
        <begin position="1"/>
        <end position="29"/>
    </location>
</feature>
<gene>
    <name evidence="2" type="ORF">ACFSW8_13895</name>
</gene>
<keyword evidence="3" id="KW-1185">Reference proteome</keyword>
<accession>A0ABW4ZDQ0</accession>
<feature type="chain" id="PRO_5045261647" evidence="1">
    <location>
        <begin position="30"/>
        <end position="522"/>
    </location>
</feature>
<dbReference type="RefSeq" id="WP_377178529.1">
    <property type="nucleotide sequence ID" value="NZ_JBHUJB010000061.1"/>
</dbReference>
<evidence type="ECO:0000313" key="3">
    <source>
        <dbReference type="Proteomes" id="UP001597389"/>
    </source>
</evidence>
<dbReference type="GO" id="GO:0008233">
    <property type="term" value="F:peptidase activity"/>
    <property type="evidence" value="ECO:0007669"/>
    <property type="project" value="UniProtKB-KW"/>
</dbReference>
<dbReference type="InterPro" id="IPR009003">
    <property type="entry name" value="Peptidase_S1_PA"/>
</dbReference>
<keyword evidence="1" id="KW-0732">Signal</keyword>
<sequence length="522" mass="57063">MKNLTVLNLLTTCLLAFVSYLPNTTAADAQPPLKICQQMQDSLKQVKESCVAVSNKGTGSGVIISPGGYVISAAHMFRNLAEEPTPEIILHDGRKLKAQLLGFNRESDFALLKISDPKSEDWPHCTLAKSAPTTGNYCFTIAHPSGYLEGRPAQARLGRITSHSQSEDGSAYYLFADCNIQPGDSGGPLFSLDGKLIGMDSSAAGLLGFNIFPAIDQFHKDRPRLTKGERWGDAKNAPDGEAITSVTLDAETLNQIQQTFMQRVQQHYPPTVDFLQELADENGEVRIDQQKIAMHMLRDAMAISRKQPISHGLDDPAHLAQLPKLPTDAKRNLLLHPSDQPHQPFAHGIALDSQFIVCKHSLLPQESQYSAKIGPKHTPLKLVATDPTWDIALLKAKEAMPFPPMTWPTKALPVGAGSLLLAPDHKGRPVWNVATDSPRVVSKKRSIGPLDDKTIISKHRAPYPTAIRHALPLYADDAGTPIFSQDGSFVGIHIARFSRTFGLIIPSSELQKSIQKMQATLD</sequence>
<dbReference type="Pfam" id="PF13365">
    <property type="entry name" value="Trypsin_2"/>
    <property type="match status" value="2"/>
</dbReference>
<reference evidence="3" key="1">
    <citation type="journal article" date="2019" name="Int. J. Syst. Evol. Microbiol.">
        <title>The Global Catalogue of Microorganisms (GCM) 10K type strain sequencing project: providing services to taxonomists for standard genome sequencing and annotation.</title>
        <authorList>
            <consortium name="The Broad Institute Genomics Platform"/>
            <consortium name="The Broad Institute Genome Sequencing Center for Infectious Disease"/>
            <person name="Wu L."/>
            <person name="Ma J."/>
        </authorList>
    </citation>
    <scope>NUCLEOTIDE SEQUENCE [LARGE SCALE GENOMIC DNA]</scope>
    <source>
        <strain evidence="3">CCUG 57942</strain>
    </source>
</reference>
<dbReference type="GO" id="GO:0006508">
    <property type="term" value="P:proteolysis"/>
    <property type="evidence" value="ECO:0007669"/>
    <property type="project" value="UniProtKB-KW"/>
</dbReference>
<proteinExistence type="predicted"/>
<keyword evidence="2" id="KW-0645">Protease</keyword>
<evidence type="ECO:0000313" key="2">
    <source>
        <dbReference type="EMBL" id="MFD2159996.1"/>
    </source>
</evidence>
<dbReference type="InterPro" id="IPR001940">
    <property type="entry name" value="Peptidase_S1C"/>
</dbReference>
<dbReference type="PRINTS" id="PR00834">
    <property type="entry name" value="PROTEASES2C"/>
</dbReference>
<dbReference type="SUPFAM" id="SSF50494">
    <property type="entry name" value="Trypsin-like serine proteases"/>
    <property type="match status" value="2"/>
</dbReference>